<evidence type="ECO:0000313" key="2">
    <source>
        <dbReference type="Proteomes" id="UP000298663"/>
    </source>
</evidence>
<proteinExistence type="predicted"/>
<comment type="caution">
    <text evidence="1">The sequence shown here is derived from an EMBL/GenBank/DDBJ whole genome shotgun (WGS) entry which is preliminary data.</text>
</comment>
<reference evidence="1 2" key="1">
    <citation type="journal article" date="2015" name="Genome Biol.">
        <title>Comparative genomics of Steinernema reveals deeply conserved gene regulatory networks.</title>
        <authorList>
            <person name="Dillman A.R."/>
            <person name="Macchietto M."/>
            <person name="Porter C.F."/>
            <person name="Rogers A."/>
            <person name="Williams B."/>
            <person name="Antoshechkin I."/>
            <person name="Lee M.M."/>
            <person name="Goodwin Z."/>
            <person name="Lu X."/>
            <person name="Lewis E.E."/>
            <person name="Goodrich-Blair H."/>
            <person name="Stock S.P."/>
            <person name="Adams B.J."/>
            <person name="Sternberg P.W."/>
            <person name="Mortazavi A."/>
        </authorList>
    </citation>
    <scope>NUCLEOTIDE SEQUENCE [LARGE SCALE GENOMIC DNA]</scope>
    <source>
        <strain evidence="1 2">ALL</strain>
    </source>
</reference>
<dbReference type="Proteomes" id="UP000298663">
    <property type="component" value="Unassembled WGS sequence"/>
</dbReference>
<reference evidence="1 2" key="2">
    <citation type="journal article" date="2019" name="G3 (Bethesda)">
        <title>Hybrid Assembly of the Genome of the Entomopathogenic Nematode Steinernema carpocapsae Identifies the X-Chromosome.</title>
        <authorList>
            <person name="Serra L."/>
            <person name="Macchietto M."/>
            <person name="Macias-Munoz A."/>
            <person name="McGill C.J."/>
            <person name="Rodriguez I.M."/>
            <person name="Rodriguez B."/>
            <person name="Murad R."/>
            <person name="Mortazavi A."/>
        </authorList>
    </citation>
    <scope>NUCLEOTIDE SEQUENCE [LARGE SCALE GENOMIC DNA]</scope>
    <source>
        <strain evidence="1 2">ALL</strain>
    </source>
</reference>
<evidence type="ECO:0000313" key="1">
    <source>
        <dbReference type="EMBL" id="TKR80422.1"/>
    </source>
</evidence>
<keyword evidence="2" id="KW-1185">Reference proteome</keyword>
<name>A0A4U5NCW3_STECR</name>
<accession>A0A4U5NCW3</accession>
<dbReference type="AlphaFoldDB" id="A0A4U5NCW3"/>
<gene>
    <name evidence="1" type="ORF">L596_014496</name>
</gene>
<sequence>MIYRVTGELRVLKGWLKRSRYRKGTDYVTFLKLEASEARSESTDPRSQKNLSYTWRWFRGFVDVLEKTYALEQIFGVENPRCSSRSLSLNASSMAICFSTPFFRFSYPTKSESTFE</sequence>
<dbReference type="EMBL" id="AZBU02000004">
    <property type="protein sequence ID" value="TKR80422.1"/>
    <property type="molecule type" value="Genomic_DNA"/>
</dbReference>
<protein>
    <submittedName>
        <fullName evidence="1">Uncharacterized protein</fullName>
    </submittedName>
</protein>
<organism evidence="1 2">
    <name type="scientific">Steinernema carpocapsae</name>
    <name type="common">Entomopathogenic nematode</name>
    <dbReference type="NCBI Taxonomy" id="34508"/>
    <lineage>
        <taxon>Eukaryota</taxon>
        <taxon>Metazoa</taxon>
        <taxon>Ecdysozoa</taxon>
        <taxon>Nematoda</taxon>
        <taxon>Chromadorea</taxon>
        <taxon>Rhabditida</taxon>
        <taxon>Tylenchina</taxon>
        <taxon>Panagrolaimomorpha</taxon>
        <taxon>Strongyloidoidea</taxon>
        <taxon>Steinernematidae</taxon>
        <taxon>Steinernema</taxon>
    </lineage>
</organism>